<keyword evidence="2 8" id="KW-0132">Cell division</keyword>
<dbReference type="GO" id="GO:0110032">
    <property type="term" value="P:positive regulation of G2/MI transition of meiotic cell cycle"/>
    <property type="evidence" value="ECO:0007669"/>
    <property type="project" value="TreeGrafter"/>
</dbReference>
<comment type="function">
    <text evidence="8">Tyrosine protein phosphatase which functions as a dosage-dependent inducer of mitotic progression.</text>
</comment>
<dbReference type="EMBL" id="MRZV01000214">
    <property type="protein sequence ID" value="PIK55485.1"/>
    <property type="molecule type" value="Genomic_DNA"/>
</dbReference>
<dbReference type="GO" id="GO:0005737">
    <property type="term" value="C:cytoplasm"/>
    <property type="evidence" value="ECO:0007669"/>
    <property type="project" value="TreeGrafter"/>
</dbReference>
<evidence type="ECO:0000256" key="4">
    <source>
        <dbReference type="ARBA" id="ARBA00022801"/>
    </source>
</evidence>
<dbReference type="PROSITE" id="PS50206">
    <property type="entry name" value="RHODANESE_3"/>
    <property type="match status" value="1"/>
</dbReference>
<comment type="caution">
    <text evidence="11">The sequence shown here is derived from an EMBL/GenBank/DDBJ whole genome shotgun (WGS) entry which is preliminary data.</text>
</comment>
<comment type="catalytic activity">
    <reaction evidence="7 8">
        <text>O-phospho-L-tyrosyl-[protein] + H2O = L-tyrosyl-[protein] + phosphate</text>
        <dbReference type="Rhea" id="RHEA:10684"/>
        <dbReference type="Rhea" id="RHEA-COMP:10136"/>
        <dbReference type="Rhea" id="RHEA-COMP:20101"/>
        <dbReference type="ChEBI" id="CHEBI:15377"/>
        <dbReference type="ChEBI" id="CHEBI:43474"/>
        <dbReference type="ChEBI" id="CHEBI:46858"/>
        <dbReference type="ChEBI" id="CHEBI:61978"/>
        <dbReference type="EC" id="3.1.3.48"/>
    </reaction>
</comment>
<keyword evidence="12" id="KW-1185">Reference proteome</keyword>
<feature type="domain" description="Rhodanese" evidence="10">
    <location>
        <begin position="445"/>
        <end position="552"/>
    </location>
</feature>
<evidence type="ECO:0000313" key="11">
    <source>
        <dbReference type="EMBL" id="PIK55485.1"/>
    </source>
</evidence>
<feature type="region of interest" description="Disordered" evidence="9">
    <location>
        <begin position="331"/>
        <end position="361"/>
    </location>
</feature>
<feature type="compositionally biased region" description="Polar residues" evidence="9">
    <location>
        <begin position="176"/>
        <end position="187"/>
    </location>
</feature>
<accession>A0A2G8L5L5</accession>
<gene>
    <name evidence="11" type="ORF">BSL78_07645</name>
</gene>
<dbReference type="OrthoDB" id="9999371at2759"/>
<dbReference type="GO" id="GO:0004725">
    <property type="term" value="F:protein tyrosine phosphatase activity"/>
    <property type="evidence" value="ECO:0007669"/>
    <property type="project" value="UniProtKB-UniRule"/>
</dbReference>
<feature type="compositionally biased region" description="Polar residues" evidence="9">
    <location>
        <begin position="112"/>
        <end position="136"/>
    </location>
</feature>
<dbReference type="FunFam" id="3.40.250.10:FF:000021">
    <property type="entry name" value="M-phase inducer phosphatase cdc-25.2"/>
    <property type="match status" value="1"/>
</dbReference>
<feature type="region of interest" description="Disordered" evidence="9">
    <location>
        <begin position="47"/>
        <end position="137"/>
    </location>
</feature>
<keyword evidence="5 8" id="KW-0904">Protein phosphatase</keyword>
<evidence type="ECO:0000313" key="12">
    <source>
        <dbReference type="Proteomes" id="UP000230750"/>
    </source>
</evidence>
<feature type="region of interest" description="Disordered" evidence="9">
    <location>
        <begin position="165"/>
        <end position="267"/>
    </location>
</feature>
<dbReference type="SUPFAM" id="SSF52821">
    <property type="entry name" value="Rhodanese/Cell cycle control phosphatase"/>
    <property type="match status" value="1"/>
</dbReference>
<feature type="compositionally biased region" description="Acidic residues" evidence="9">
    <location>
        <begin position="236"/>
        <end position="246"/>
    </location>
</feature>
<dbReference type="GO" id="GO:0010971">
    <property type="term" value="P:positive regulation of G2/M transition of mitotic cell cycle"/>
    <property type="evidence" value="ECO:0007669"/>
    <property type="project" value="TreeGrafter"/>
</dbReference>
<evidence type="ECO:0000256" key="3">
    <source>
        <dbReference type="ARBA" id="ARBA00022776"/>
    </source>
</evidence>
<evidence type="ECO:0000256" key="6">
    <source>
        <dbReference type="ARBA" id="ARBA00023306"/>
    </source>
</evidence>
<sequence length="562" mass="62569">MAGRRKLALRLESCDSPYSPQVTGHGTSPMTALSNIMVGLSCVGSTPRRKLSLSEVGDTPTDPLSRNSSQSSGISVSSPNPEDSQVGDFFPARLSNSEAENVRRNKQALRRLNSTPSSFDSPLFSQSPKSTKTVTSPWKPKKLLPLESPCEEEELVFFDLKANSENESNHSEVPQEESNGPSTSFTTIKPLPQDDFRIPRPISAPANLLNQGKAASMTAEEDDSVQLQHSRLTSSNDDEDDNDDGFFDIFNSDSQGKSPEKPQGFNGLLNNPIIVGGQQPSPPQIDNVLTSPPAMPLQNVDCNSMDITPEPKCRRGIFKIPSQPVLKRASSFLKRPERPKDSPSPIMKKKARSISVASPNPQADVRRIAKLQQKKCLVRSFSTADADQCKMRIEHKLSRDAEGLNLTGDGVQSHLLPLINGCHKELKTITPETLARVIGKEYSDDVEEFFIVDARYPYEYIGGHIKGAINLYTKDAINKFFLNHPMQKLDKRRLVIFHCEFSSQRAPSLLKHLRENDRNANLENYPALFYPELYLLHGGYKNFFESCKGKILVFMLLLVSYY</sequence>
<dbReference type="STRING" id="307972.A0A2G8L5L5"/>
<proteinExistence type="inferred from homology"/>
<evidence type="ECO:0000256" key="7">
    <source>
        <dbReference type="ARBA" id="ARBA00051722"/>
    </source>
</evidence>
<dbReference type="PRINTS" id="PR00716">
    <property type="entry name" value="MPIPHPHTASE"/>
</dbReference>
<dbReference type="PANTHER" id="PTHR10828">
    <property type="entry name" value="M-PHASE INDUCER PHOSPHATASE DUAL SPECIFICITY PHOSPHATASE CDC25"/>
    <property type="match status" value="1"/>
</dbReference>
<dbReference type="SMART" id="SM00450">
    <property type="entry name" value="RHOD"/>
    <property type="match status" value="1"/>
</dbReference>
<dbReference type="GO" id="GO:0005634">
    <property type="term" value="C:nucleus"/>
    <property type="evidence" value="ECO:0007669"/>
    <property type="project" value="TreeGrafter"/>
</dbReference>
<evidence type="ECO:0000259" key="10">
    <source>
        <dbReference type="PROSITE" id="PS50206"/>
    </source>
</evidence>
<comment type="similarity">
    <text evidence="1 8">Belongs to the MPI phosphatase family.</text>
</comment>
<organism evidence="11 12">
    <name type="scientific">Stichopus japonicus</name>
    <name type="common">Sea cucumber</name>
    <dbReference type="NCBI Taxonomy" id="307972"/>
    <lineage>
        <taxon>Eukaryota</taxon>
        <taxon>Metazoa</taxon>
        <taxon>Echinodermata</taxon>
        <taxon>Eleutherozoa</taxon>
        <taxon>Echinozoa</taxon>
        <taxon>Holothuroidea</taxon>
        <taxon>Aspidochirotacea</taxon>
        <taxon>Aspidochirotida</taxon>
        <taxon>Stichopodidae</taxon>
        <taxon>Apostichopus</taxon>
    </lineage>
</organism>
<evidence type="ECO:0000256" key="9">
    <source>
        <dbReference type="SAM" id="MobiDB-lite"/>
    </source>
</evidence>
<dbReference type="PANTHER" id="PTHR10828:SF76">
    <property type="entry name" value="M-PHASE INDUCER PHOSPHATASE"/>
    <property type="match status" value="1"/>
</dbReference>
<evidence type="ECO:0000256" key="8">
    <source>
        <dbReference type="RuleBase" id="RU368028"/>
    </source>
</evidence>
<dbReference type="EC" id="3.1.3.48" evidence="8"/>
<dbReference type="Proteomes" id="UP000230750">
    <property type="component" value="Unassembled WGS sequence"/>
</dbReference>
<dbReference type="InterPro" id="IPR001763">
    <property type="entry name" value="Rhodanese-like_dom"/>
</dbReference>
<dbReference type="GO" id="GO:0051301">
    <property type="term" value="P:cell division"/>
    <property type="evidence" value="ECO:0007669"/>
    <property type="project" value="UniProtKB-UniRule"/>
</dbReference>
<name>A0A2G8L5L5_STIJA</name>
<protein>
    <recommendedName>
        <fullName evidence="8">M-phase inducer phosphatase</fullName>
        <ecNumber evidence="8">3.1.3.48</ecNumber>
    </recommendedName>
</protein>
<evidence type="ECO:0000256" key="1">
    <source>
        <dbReference type="ARBA" id="ARBA00011065"/>
    </source>
</evidence>
<dbReference type="GO" id="GO:0000086">
    <property type="term" value="P:G2/M transition of mitotic cell cycle"/>
    <property type="evidence" value="ECO:0007669"/>
    <property type="project" value="TreeGrafter"/>
</dbReference>
<feature type="compositionally biased region" description="Low complexity" evidence="9">
    <location>
        <begin position="65"/>
        <end position="78"/>
    </location>
</feature>
<keyword evidence="3 8" id="KW-0498">Mitosis</keyword>
<dbReference type="AlphaFoldDB" id="A0A2G8L5L5"/>
<dbReference type="Pfam" id="PF00581">
    <property type="entry name" value="Rhodanese"/>
    <property type="match status" value="1"/>
</dbReference>
<dbReference type="InterPro" id="IPR000751">
    <property type="entry name" value="MPI_Phosphatase"/>
</dbReference>
<dbReference type="Pfam" id="PF06617">
    <property type="entry name" value="M-inducer_phosp"/>
    <property type="match status" value="1"/>
</dbReference>
<keyword evidence="6 8" id="KW-0131">Cell cycle</keyword>
<dbReference type="InterPro" id="IPR036873">
    <property type="entry name" value="Rhodanese-like_dom_sf"/>
</dbReference>
<evidence type="ECO:0000256" key="2">
    <source>
        <dbReference type="ARBA" id="ARBA00022618"/>
    </source>
</evidence>
<evidence type="ECO:0000256" key="5">
    <source>
        <dbReference type="ARBA" id="ARBA00022912"/>
    </source>
</evidence>
<dbReference type="CDD" id="cd01530">
    <property type="entry name" value="Cdc25"/>
    <property type="match status" value="1"/>
</dbReference>
<keyword evidence="4 8" id="KW-0378">Hydrolase</keyword>
<dbReference type="Gene3D" id="3.40.250.10">
    <property type="entry name" value="Rhodanese-like domain"/>
    <property type="match status" value="1"/>
</dbReference>
<reference evidence="11 12" key="1">
    <citation type="journal article" date="2017" name="PLoS Biol.">
        <title>The sea cucumber genome provides insights into morphological evolution and visceral regeneration.</title>
        <authorList>
            <person name="Zhang X."/>
            <person name="Sun L."/>
            <person name="Yuan J."/>
            <person name="Sun Y."/>
            <person name="Gao Y."/>
            <person name="Zhang L."/>
            <person name="Li S."/>
            <person name="Dai H."/>
            <person name="Hamel J.F."/>
            <person name="Liu C."/>
            <person name="Yu Y."/>
            <person name="Liu S."/>
            <person name="Lin W."/>
            <person name="Guo K."/>
            <person name="Jin S."/>
            <person name="Xu P."/>
            <person name="Storey K.B."/>
            <person name="Huan P."/>
            <person name="Zhang T."/>
            <person name="Zhou Y."/>
            <person name="Zhang J."/>
            <person name="Lin C."/>
            <person name="Li X."/>
            <person name="Xing L."/>
            <person name="Huo D."/>
            <person name="Sun M."/>
            <person name="Wang L."/>
            <person name="Mercier A."/>
            <person name="Li F."/>
            <person name="Yang H."/>
            <person name="Xiang J."/>
        </authorList>
    </citation>
    <scope>NUCLEOTIDE SEQUENCE [LARGE SCALE GENOMIC DNA]</scope>
    <source>
        <strain evidence="11">Shaxun</strain>
        <tissue evidence="11">Muscle</tissue>
    </source>
</reference>